<comment type="caution">
    <text evidence="9">The sequence shown here is derived from an EMBL/GenBank/DDBJ whole genome shotgun (WGS) entry which is preliminary data.</text>
</comment>
<dbReference type="PANTHER" id="PTHR43495:SF5">
    <property type="entry name" value="GAMMA-AMINOBUTYRIC ACID PERMEASE"/>
    <property type="match status" value="1"/>
</dbReference>
<feature type="transmembrane region" description="Helical" evidence="7">
    <location>
        <begin position="102"/>
        <end position="125"/>
    </location>
</feature>
<feature type="non-terminal residue" evidence="9">
    <location>
        <position position="1"/>
    </location>
</feature>
<evidence type="ECO:0000256" key="2">
    <source>
        <dbReference type="ARBA" id="ARBA00022448"/>
    </source>
</evidence>
<dbReference type="PANTHER" id="PTHR43495">
    <property type="entry name" value="GABA PERMEASE"/>
    <property type="match status" value="1"/>
</dbReference>
<evidence type="ECO:0000259" key="8">
    <source>
        <dbReference type="Pfam" id="PF00324"/>
    </source>
</evidence>
<dbReference type="GO" id="GO:0016020">
    <property type="term" value="C:membrane"/>
    <property type="evidence" value="ECO:0007669"/>
    <property type="project" value="UniProtKB-SubCell"/>
</dbReference>
<protein>
    <submittedName>
        <fullName evidence="9">Amino acid permease</fullName>
    </submittedName>
</protein>
<evidence type="ECO:0000256" key="1">
    <source>
        <dbReference type="ARBA" id="ARBA00004141"/>
    </source>
</evidence>
<evidence type="ECO:0000256" key="3">
    <source>
        <dbReference type="ARBA" id="ARBA00022692"/>
    </source>
</evidence>
<dbReference type="InterPro" id="IPR004841">
    <property type="entry name" value="AA-permease/SLC12A_dom"/>
</dbReference>
<organism evidence="9 10">
    <name type="scientific">Clostridium perfringens</name>
    <dbReference type="NCBI Taxonomy" id="1502"/>
    <lineage>
        <taxon>Bacteria</taxon>
        <taxon>Bacillati</taxon>
        <taxon>Bacillota</taxon>
        <taxon>Clostridia</taxon>
        <taxon>Eubacteriales</taxon>
        <taxon>Clostridiaceae</taxon>
        <taxon>Clostridium</taxon>
    </lineage>
</organism>
<gene>
    <name evidence="9" type="ORF">GNF79_20965</name>
</gene>
<keyword evidence="6 7" id="KW-0472">Membrane</keyword>
<evidence type="ECO:0000256" key="4">
    <source>
        <dbReference type="ARBA" id="ARBA00022970"/>
    </source>
</evidence>
<proteinExistence type="predicted"/>
<keyword evidence="2" id="KW-0813">Transport</keyword>
<dbReference type="GO" id="GO:0055085">
    <property type="term" value="P:transmembrane transport"/>
    <property type="evidence" value="ECO:0007669"/>
    <property type="project" value="InterPro"/>
</dbReference>
<dbReference type="Proteomes" id="UP001291306">
    <property type="component" value="Unassembled WGS sequence"/>
</dbReference>
<feature type="transmembrane region" description="Helical" evidence="7">
    <location>
        <begin position="20"/>
        <end position="45"/>
    </location>
</feature>
<sequence length="131" mass="14012">NNPVGITTLVDNGGLFPKGIIGLLQSMLIVIFSYAGIGVVAMASSEVKDPRQDIPKAMLILLLVLIFLYVVSILTVVCLIPWNTISMEKSPFISALESINIPFAASIMNAVVLVASFSVMTGSYFSAIMML</sequence>
<dbReference type="GO" id="GO:0006865">
    <property type="term" value="P:amino acid transport"/>
    <property type="evidence" value="ECO:0007669"/>
    <property type="project" value="UniProtKB-KW"/>
</dbReference>
<evidence type="ECO:0000256" key="5">
    <source>
        <dbReference type="ARBA" id="ARBA00022989"/>
    </source>
</evidence>
<dbReference type="EMBL" id="WNVC01001449">
    <property type="protein sequence ID" value="MDZ5001475.1"/>
    <property type="molecule type" value="Genomic_DNA"/>
</dbReference>
<feature type="non-terminal residue" evidence="9">
    <location>
        <position position="131"/>
    </location>
</feature>
<keyword evidence="5 7" id="KW-1133">Transmembrane helix</keyword>
<keyword evidence="4" id="KW-0029">Amino-acid transport</keyword>
<dbReference type="Gene3D" id="1.20.1740.10">
    <property type="entry name" value="Amino acid/polyamine transporter I"/>
    <property type="match status" value="1"/>
</dbReference>
<evidence type="ECO:0000256" key="7">
    <source>
        <dbReference type="SAM" id="Phobius"/>
    </source>
</evidence>
<keyword evidence="3 7" id="KW-0812">Transmembrane</keyword>
<comment type="subcellular location">
    <subcellularLocation>
        <location evidence="1">Membrane</location>
        <topology evidence="1">Multi-pass membrane protein</topology>
    </subcellularLocation>
</comment>
<name>A0AAW9IAQ9_CLOPF</name>
<evidence type="ECO:0000313" key="9">
    <source>
        <dbReference type="EMBL" id="MDZ5001475.1"/>
    </source>
</evidence>
<feature type="transmembrane region" description="Helical" evidence="7">
    <location>
        <begin position="57"/>
        <end position="82"/>
    </location>
</feature>
<evidence type="ECO:0000256" key="6">
    <source>
        <dbReference type="ARBA" id="ARBA00023136"/>
    </source>
</evidence>
<dbReference type="Pfam" id="PF00324">
    <property type="entry name" value="AA_permease"/>
    <property type="match status" value="1"/>
</dbReference>
<feature type="domain" description="Amino acid permease/ SLC12A" evidence="8">
    <location>
        <begin position="5"/>
        <end position="127"/>
    </location>
</feature>
<evidence type="ECO:0000313" key="10">
    <source>
        <dbReference type="Proteomes" id="UP001291306"/>
    </source>
</evidence>
<accession>A0AAW9IAQ9</accession>
<reference evidence="9" key="1">
    <citation type="submission" date="2019-11" db="EMBL/GenBank/DDBJ databases">
        <title>Characterization of Clostridium perfringens isolates from swine manure treated agricultural soils.</title>
        <authorList>
            <person name="Wushke S.T."/>
        </authorList>
    </citation>
    <scope>NUCLEOTIDE SEQUENCE</scope>
    <source>
        <strain evidence="9">X26</strain>
    </source>
</reference>
<dbReference type="AlphaFoldDB" id="A0AAW9IAQ9"/>